<feature type="region of interest" description="Disordered" evidence="1">
    <location>
        <begin position="443"/>
        <end position="463"/>
    </location>
</feature>
<dbReference type="AlphaFoldDB" id="A0A9P8BQU7"/>
<dbReference type="Gene3D" id="3.80.10.10">
    <property type="entry name" value="Ribonuclease Inhibitor"/>
    <property type="match status" value="2"/>
</dbReference>
<reference evidence="2" key="1">
    <citation type="submission" date="2021-06" db="EMBL/GenBank/DDBJ databases">
        <title>Genome Sequence of Mortierella hyaline Strain SCG-10, a Cold-Adapted, Nitrate-Reducing Fungus Isolated from Soil in Minnesota, USA.</title>
        <authorList>
            <person name="Aldossari N."/>
        </authorList>
    </citation>
    <scope>NUCLEOTIDE SEQUENCE</scope>
    <source>
        <strain evidence="2">SCG-10</strain>
    </source>
</reference>
<dbReference type="InterPro" id="IPR032675">
    <property type="entry name" value="LRR_dom_sf"/>
</dbReference>
<evidence type="ECO:0008006" key="4">
    <source>
        <dbReference type="Google" id="ProtNLM"/>
    </source>
</evidence>
<feature type="compositionally biased region" description="Low complexity" evidence="1">
    <location>
        <begin position="553"/>
        <end position="582"/>
    </location>
</feature>
<organism evidence="2 3">
    <name type="scientific">Linnemannia hyalina</name>
    <dbReference type="NCBI Taxonomy" id="64524"/>
    <lineage>
        <taxon>Eukaryota</taxon>
        <taxon>Fungi</taxon>
        <taxon>Fungi incertae sedis</taxon>
        <taxon>Mucoromycota</taxon>
        <taxon>Mortierellomycotina</taxon>
        <taxon>Mortierellomycetes</taxon>
        <taxon>Mortierellales</taxon>
        <taxon>Mortierellaceae</taxon>
        <taxon>Linnemannia</taxon>
    </lineage>
</organism>
<dbReference type="Proteomes" id="UP000707451">
    <property type="component" value="Unassembled WGS sequence"/>
</dbReference>
<accession>A0A9P8BQU7</accession>
<evidence type="ECO:0000256" key="1">
    <source>
        <dbReference type="SAM" id="MobiDB-lite"/>
    </source>
</evidence>
<protein>
    <recommendedName>
        <fullName evidence="4">F-box domain-containing protein</fullName>
    </recommendedName>
</protein>
<name>A0A9P8BQU7_9FUNG</name>
<keyword evidence="3" id="KW-1185">Reference proteome</keyword>
<evidence type="ECO:0000313" key="2">
    <source>
        <dbReference type="EMBL" id="KAG9064568.1"/>
    </source>
</evidence>
<proteinExistence type="predicted"/>
<sequence>MTATRGIGCDTVFNIQELLDMIRNRLALEDLKACTLVSRQWKSYFDPCLWEKCTTWMRHQKRHVLKRHGIHIRRLTCIYFDKHTLTTILKYCPNIETLYLRLDEHSMWIQYHTLESLFLHLQYSLTNLHIAFDATYFEPAFLWSVCRLTRLTHLRIDPYSLEEQYTGFSPPEFFLGFLECCPMLRGLTLVNGPYFGGDFEEEQHQWARSAFKKWIRGLFDSRRQEQLPVSPQDAIAKVTMRTRSGIKQGGAVIATNTHRVNPESPKPTSTLQQYNLRSLQLQPPAMDLPTLLRIVRRSPSMEILTLGGQWGNFHPDTTWTELSTCCPQIRELNIQFNGTINEFPTIATLVTLFPRLESLSLLRQMFSKDPDLSTLGASLREHRQQYGAPHPFKALEITGLVRQQFSIVMDALTLPVVMESIKVGNIIRYSRFMQEETLAAFPAQTTAQTQTPPTSGTSTSTLTTTTPIPWTCLDSLTTLDISSVVFPDHATTFHFYSRLQECNRLRTLHLWLLHLRDMISHIALSKFDESGETPPPPSALPSTIDDEEDDEIVVINSSGSSTHSSSHSSHSSSTTSSTSSFSVHPANTISSLTLSFPTLLIINVAPVFEMIRSGLGPGITVPEAKLLIAATPSLEDLGLVSSMCGSEGYRLQMEFPALKIRM</sequence>
<comment type="caution">
    <text evidence="2">The sequence shown here is derived from an EMBL/GenBank/DDBJ whole genome shotgun (WGS) entry which is preliminary data.</text>
</comment>
<dbReference type="EMBL" id="JAHRHY010000013">
    <property type="protein sequence ID" value="KAG9064568.1"/>
    <property type="molecule type" value="Genomic_DNA"/>
</dbReference>
<evidence type="ECO:0000313" key="3">
    <source>
        <dbReference type="Proteomes" id="UP000707451"/>
    </source>
</evidence>
<feature type="region of interest" description="Disordered" evidence="1">
    <location>
        <begin position="527"/>
        <end position="582"/>
    </location>
</feature>
<dbReference type="OrthoDB" id="2414739at2759"/>
<dbReference type="SUPFAM" id="SSF52047">
    <property type="entry name" value="RNI-like"/>
    <property type="match status" value="1"/>
</dbReference>
<gene>
    <name evidence="2" type="ORF">KI688_002826</name>
</gene>